<organism evidence="1 2">
    <name type="scientific">Ditylenchus dipsaci</name>
    <dbReference type="NCBI Taxonomy" id="166011"/>
    <lineage>
        <taxon>Eukaryota</taxon>
        <taxon>Metazoa</taxon>
        <taxon>Ecdysozoa</taxon>
        <taxon>Nematoda</taxon>
        <taxon>Chromadorea</taxon>
        <taxon>Rhabditida</taxon>
        <taxon>Tylenchina</taxon>
        <taxon>Tylenchomorpha</taxon>
        <taxon>Sphaerularioidea</taxon>
        <taxon>Anguinidae</taxon>
        <taxon>Anguininae</taxon>
        <taxon>Ditylenchus</taxon>
    </lineage>
</organism>
<dbReference type="Proteomes" id="UP000887574">
    <property type="component" value="Unplaced"/>
</dbReference>
<dbReference type="Gene3D" id="3.30.470.20">
    <property type="entry name" value="ATP-grasp fold, B domain"/>
    <property type="match status" value="1"/>
</dbReference>
<dbReference type="AlphaFoldDB" id="A0A915CVP7"/>
<name>A0A915CVP7_9BILA</name>
<protein>
    <submittedName>
        <fullName evidence="2">ATP-grasp domain-containing protein</fullName>
    </submittedName>
</protein>
<keyword evidence="1" id="KW-1185">Reference proteome</keyword>
<evidence type="ECO:0000313" key="2">
    <source>
        <dbReference type="WBParaSite" id="jg12731"/>
    </source>
</evidence>
<reference evidence="2" key="1">
    <citation type="submission" date="2022-11" db="UniProtKB">
        <authorList>
            <consortium name="WormBaseParasite"/>
        </authorList>
    </citation>
    <scope>IDENTIFICATION</scope>
</reference>
<accession>A0A915CVP7</accession>
<sequence>MAGCALFNSDQLAKLEEFNKTKRVVAVLVMWKCPFFTQFEDFHKPDDAALIGIIQEQIRDDTPKCVLEHFDLIIWYKADYSKYEDVLLDWSILDIPTVTQAVAEICEVVEPKKMKLIEMMEHTINLVCNLREKHSIPGPRKEDLEEFLDFSNISSPSDMLKTVSAVCEQMEHEEKENNAFTPIFRKPICGMGSAGSGKIESRQELVHWITEECQEKNKGSYLIEQYIDGREFWAIVCLLPNNNWRPLYIVDFLIGDCLEKGDPITFCSHRFEDAQAQFPNVDKFVGLCIEKIKPPHPHLFCVQGFQVSPGTDNYLFTECSYRMNGARGCGIGYGSAGISLETALISCHIDPNYAADPDPHWQMPRFESQIWWPYKVGTLRSCNEFPEESTVLHKANSLVHFVVRAKVRNCNEQQLRQDVAWIESNWTPDIVDDN</sequence>
<evidence type="ECO:0000313" key="1">
    <source>
        <dbReference type="Proteomes" id="UP000887574"/>
    </source>
</evidence>
<proteinExistence type="predicted"/>
<dbReference type="WBParaSite" id="jg12731">
    <property type="protein sequence ID" value="jg12731"/>
    <property type="gene ID" value="jg12731"/>
</dbReference>
<dbReference type="SUPFAM" id="SSF56059">
    <property type="entry name" value="Glutathione synthetase ATP-binding domain-like"/>
    <property type="match status" value="1"/>
</dbReference>